<dbReference type="KEGG" id="xba:C7S18_15185"/>
<dbReference type="RefSeq" id="WP_106892369.1">
    <property type="nucleotide sequence ID" value="NZ_CP027860.1"/>
</dbReference>
<dbReference type="Proteomes" id="UP000241074">
    <property type="component" value="Chromosome"/>
</dbReference>
<organism evidence="1 2">
    <name type="scientific">Ahniella affigens</name>
    <dbReference type="NCBI Taxonomy" id="2021234"/>
    <lineage>
        <taxon>Bacteria</taxon>
        <taxon>Pseudomonadati</taxon>
        <taxon>Pseudomonadota</taxon>
        <taxon>Gammaproteobacteria</taxon>
        <taxon>Lysobacterales</taxon>
        <taxon>Rhodanobacteraceae</taxon>
        <taxon>Ahniella</taxon>
    </lineage>
</organism>
<dbReference type="Pfam" id="PF01663">
    <property type="entry name" value="Phosphodiest"/>
    <property type="match status" value="2"/>
</dbReference>
<dbReference type="InterPro" id="IPR002591">
    <property type="entry name" value="Phosphodiest/P_Trfase"/>
</dbReference>
<protein>
    <submittedName>
        <fullName evidence="1">Nucleotide pyrophosphatase</fullName>
    </submittedName>
</protein>
<proteinExistence type="predicted"/>
<dbReference type="InterPro" id="IPR017850">
    <property type="entry name" value="Alkaline_phosphatase_core_sf"/>
</dbReference>
<keyword evidence="2" id="KW-1185">Reference proteome</keyword>
<evidence type="ECO:0000313" key="1">
    <source>
        <dbReference type="EMBL" id="AVP98448.1"/>
    </source>
</evidence>
<name>A0A2P1PUD2_9GAMM</name>
<dbReference type="Gene3D" id="3.40.720.10">
    <property type="entry name" value="Alkaline Phosphatase, subunit A"/>
    <property type="match status" value="1"/>
</dbReference>
<evidence type="ECO:0000313" key="2">
    <source>
        <dbReference type="Proteomes" id="UP000241074"/>
    </source>
</evidence>
<sequence>MKRLGRPALGALVVLAVLCWWFWPASDAAPGPRGSGHRVIVLGFDGMDPTLLRAGIDAGNLPNFAALATDGSFQPLGTTDPPQSPVAWSSFATGLNPGEHGIFDFLHRDPSRYGIEFSIAEQLPPETLDLLGMKVPIADGLLVNRRQGEPFWNRAEAEGLRSSVYRVPVTYPVDSITHMIAGMGVPDLLGTQGTYTLIANHRVEAAESGGRVLMVKSNADGSIETPLEGPENPAGGGPMSVPLRITQHGDGVSLKIDSQELTLQPGQWSDWLPIDFRFLALGSVRGMVRAQLQSGYPRVRLYLTPIQVDPMKPALPISAPPHDAERLAQVIGRFHTLGMPEETWSMNQNHLDEAAWLDSVKTTLAEGEAMLKQALIKNDSDLIIKTFVQPDRVSHMFWRAIDTEHPLHAESSELARGAIDWIYQESDRIIGETRAAMQPGDRLIVLSDHGFTHYRRSAHVNRWLLEHGYLALKPGKTESAPLFADIDWTKTRAYAMGLNGIYLNQVGREAQGIVTADQRDALIAELGAALPTWRDAKNDQPIVLHAHAGSATYHGAHLDDAPDVVVGFNVGYRASWQTTLGAVPPVLVEDNLQKWSGDHCVAPELVPGILLTSFPLATPPSDIAGVGALIMAEAKAQ</sequence>
<gene>
    <name evidence="1" type="ORF">C7S18_15185</name>
</gene>
<reference evidence="1 2" key="2">
    <citation type="submission" date="2018-03" db="EMBL/GenBank/DDBJ databases">
        <authorList>
            <person name="Keele B.F."/>
        </authorList>
    </citation>
    <scope>NUCLEOTIDE SEQUENCE [LARGE SCALE GENOMIC DNA]</scope>
    <source>
        <strain evidence="1 2">D13</strain>
    </source>
</reference>
<reference evidence="1 2" key="1">
    <citation type="submission" date="2018-03" db="EMBL/GenBank/DDBJ databases">
        <title>Ahniella affigens gen. nov., sp. nov., a gammaproteobacterium isolated from sandy soil near a stream.</title>
        <authorList>
            <person name="Ko Y."/>
            <person name="Kim J.-H."/>
        </authorList>
    </citation>
    <scope>NUCLEOTIDE SEQUENCE [LARGE SCALE GENOMIC DNA]</scope>
    <source>
        <strain evidence="1 2">D13</strain>
    </source>
</reference>
<dbReference type="EMBL" id="CP027860">
    <property type="protein sequence ID" value="AVP98448.1"/>
    <property type="molecule type" value="Genomic_DNA"/>
</dbReference>
<dbReference type="AlphaFoldDB" id="A0A2P1PUD2"/>
<dbReference type="SUPFAM" id="SSF53649">
    <property type="entry name" value="Alkaline phosphatase-like"/>
    <property type="match status" value="1"/>
</dbReference>
<dbReference type="OrthoDB" id="3590172at2"/>
<accession>A0A2P1PUD2</accession>